<protein>
    <submittedName>
        <fullName evidence="2">Uncharacterized protein</fullName>
    </submittedName>
</protein>
<reference evidence="2 3" key="3">
    <citation type="journal article" date="2017" name="Mol. Plant Pathol.">
        <title>A gapless genome sequence of the fungus Botrytis cinerea.</title>
        <authorList>
            <person name="Van Kan J.A."/>
            <person name="Stassen J.H."/>
            <person name="Mosbach A."/>
            <person name="Van Der Lee T.A."/>
            <person name="Faino L."/>
            <person name="Farmer A.D."/>
            <person name="Papasotiriou D.G."/>
            <person name="Zhou S."/>
            <person name="Seidl M.F."/>
            <person name="Cottam E."/>
            <person name="Edel D."/>
            <person name="Hahn M."/>
            <person name="Schwartz D.C."/>
            <person name="Dietrich R.A."/>
            <person name="Widdison S."/>
            <person name="Scalliet G."/>
        </authorList>
    </citation>
    <scope>NUCLEOTIDE SEQUENCE [LARGE SCALE GENOMIC DNA]</scope>
    <source>
        <strain evidence="2 3">B05.10</strain>
    </source>
</reference>
<dbReference type="Proteomes" id="UP000001798">
    <property type="component" value="Chromosome 3"/>
</dbReference>
<gene>
    <name evidence="2" type="ORF">BCIN_03g06790</name>
</gene>
<dbReference type="GeneID" id="5436053"/>
<sequence length="159" mass="17937">MHTHPIRPTPFRSNFCSSNIPQTVTLNRAIPLGKPTNINIPFPPSLPYLSLINLNMHSEHIIHSLQSILKQRTNPHPLSNLYHPPIHPIHPITTPISSTNSTHKHDRLQNVQPPIMTSRQPTNPADELSTANGIPGRKYTYRIPYSTYLPGSFNIRLPS</sequence>
<dbReference type="EMBL" id="CP009807">
    <property type="protein sequence ID" value="ATZ48458.1"/>
    <property type="molecule type" value="Genomic_DNA"/>
</dbReference>
<proteinExistence type="predicted"/>
<dbReference type="AlphaFoldDB" id="A0A384JCS5"/>
<reference evidence="2 3" key="2">
    <citation type="journal article" date="2012" name="Eukaryot. Cell">
        <title>Genome update of Botrytis cinerea strains B05.10 and T4.</title>
        <authorList>
            <person name="Staats M."/>
            <person name="van Kan J.A."/>
        </authorList>
    </citation>
    <scope>NUCLEOTIDE SEQUENCE [LARGE SCALE GENOMIC DNA]</scope>
    <source>
        <strain evidence="2 3">B05.10</strain>
    </source>
</reference>
<accession>A0A384JCS5</accession>
<feature type="region of interest" description="Disordered" evidence="1">
    <location>
        <begin position="114"/>
        <end position="133"/>
    </location>
</feature>
<feature type="compositionally biased region" description="Polar residues" evidence="1">
    <location>
        <begin position="114"/>
        <end position="123"/>
    </location>
</feature>
<name>A0A384JCS5_BOTFB</name>
<evidence type="ECO:0000313" key="2">
    <source>
        <dbReference type="EMBL" id="ATZ48458.1"/>
    </source>
</evidence>
<evidence type="ECO:0000256" key="1">
    <source>
        <dbReference type="SAM" id="MobiDB-lite"/>
    </source>
</evidence>
<dbReference type="RefSeq" id="XP_024547868.1">
    <property type="nucleotide sequence ID" value="XM_024692095.1"/>
</dbReference>
<keyword evidence="3" id="KW-1185">Reference proteome</keyword>
<dbReference type="VEuPathDB" id="FungiDB:Bcin03g06790"/>
<evidence type="ECO:0000313" key="3">
    <source>
        <dbReference type="Proteomes" id="UP000001798"/>
    </source>
</evidence>
<reference evidence="2 3" key="1">
    <citation type="journal article" date="2011" name="PLoS Genet.">
        <title>Genomic analysis of the necrotrophic fungal pathogens Sclerotinia sclerotiorum and Botrytis cinerea.</title>
        <authorList>
            <person name="Amselem J."/>
            <person name="Cuomo C.A."/>
            <person name="van Kan J.A."/>
            <person name="Viaud M."/>
            <person name="Benito E.P."/>
            <person name="Couloux A."/>
            <person name="Coutinho P.M."/>
            <person name="de Vries R.P."/>
            <person name="Dyer P.S."/>
            <person name="Fillinger S."/>
            <person name="Fournier E."/>
            <person name="Gout L."/>
            <person name="Hahn M."/>
            <person name="Kohn L."/>
            <person name="Lapalu N."/>
            <person name="Plummer K.M."/>
            <person name="Pradier J.M."/>
            <person name="Quevillon E."/>
            <person name="Sharon A."/>
            <person name="Simon A."/>
            <person name="ten Have A."/>
            <person name="Tudzynski B."/>
            <person name="Tudzynski P."/>
            <person name="Wincker P."/>
            <person name="Andrew M."/>
            <person name="Anthouard V."/>
            <person name="Beever R.E."/>
            <person name="Beffa R."/>
            <person name="Benoit I."/>
            <person name="Bouzid O."/>
            <person name="Brault B."/>
            <person name="Chen Z."/>
            <person name="Choquer M."/>
            <person name="Collemare J."/>
            <person name="Cotton P."/>
            <person name="Danchin E.G."/>
            <person name="Da Silva C."/>
            <person name="Gautier A."/>
            <person name="Giraud C."/>
            <person name="Giraud T."/>
            <person name="Gonzalez C."/>
            <person name="Grossetete S."/>
            <person name="Guldener U."/>
            <person name="Henrissat B."/>
            <person name="Howlett B.J."/>
            <person name="Kodira C."/>
            <person name="Kretschmer M."/>
            <person name="Lappartient A."/>
            <person name="Leroch M."/>
            <person name="Levis C."/>
            <person name="Mauceli E."/>
            <person name="Neuveglise C."/>
            <person name="Oeser B."/>
            <person name="Pearson M."/>
            <person name="Poulain J."/>
            <person name="Poussereau N."/>
            <person name="Quesneville H."/>
            <person name="Rascle C."/>
            <person name="Schumacher J."/>
            <person name="Segurens B."/>
            <person name="Sexton A."/>
            <person name="Silva E."/>
            <person name="Sirven C."/>
            <person name="Soanes D.M."/>
            <person name="Talbot N.J."/>
            <person name="Templeton M."/>
            <person name="Yandava C."/>
            <person name="Yarden O."/>
            <person name="Zeng Q."/>
            <person name="Rollins J.A."/>
            <person name="Lebrun M.H."/>
            <person name="Dickman M."/>
        </authorList>
    </citation>
    <scope>NUCLEOTIDE SEQUENCE [LARGE SCALE GENOMIC DNA]</scope>
    <source>
        <strain evidence="2 3">B05.10</strain>
    </source>
</reference>
<organism evidence="2 3">
    <name type="scientific">Botryotinia fuckeliana (strain B05.10)</name>
    <name type="common">Noble rot fungus</name>
    <name type="synonym">Botrytis cinerea</name>
    <dbReference type="NCBI Taxonomy" id="332648"/>
    <lineage>
        <taxon>Eukaryota</taxon>
        <taxon>Fungi</taxon>
        <taxon>Dikarya</taxon>
        <taxon>Ascomycota</taxon>
        <taxon>Pezizomycotina</taxon>
        <taxon>Leotiomycetes</taxon>
        <taxon>Helotiales</taxon>
        <taxon>Sclerotiniaceae</taxon>
        <taxon>Botrytis</taxon>
    </lineage>
</organism>